<reference evidence="2" key="1">
    <citation type="submission" date="2022-05" db="EMBL/GenBank/DDBJ databases">
        <authorList>
            <person name="Pankratov T."/>
        </authorList>
    </citation>
    <scope>NUCLEOTIDE SEQUENCE</scope>
    <source>
        <strain evidence="2">BP6-180914</strain>
    </source>
</reference>
<sequence length="89" mass="9821">MPATPSRHEHRSFHGLGGGNLHRDLARTRILRGVVYGYLERVGVSAVPRFGIDNFAMAMSLVQANDGVALLPASIEVYLPTSWRRDCDT</sequence>
<dbReference type="EMBL" id="JAMOIM010000019">
    <property type="protein sequence ID" value="MCW6510920.1"/>
    <property type="molecule type" value="Genomic_DNA"/>
</dbReference>
<comment type="caution">
    <text evidence="2">The sequence shown here is derived from an EMBL/GenBank/DDBJ whole genome shotgun (WGS) entry which is preliminary data.</text>
</comment>
<gene>
    <name evidence="2" type="ORF">M8523_23215</name>
</gene>
<accession>A0AA41Z144</accession>
<keyword evidence="3" id="KW-1185">Reference proteome</keyword>
<evidence type="ECO:0000313" key="3">
    <source>
        <dbReference type="Proteomes" id="UP001165667"/>
    </source>
</evidence>
<organism evidence="2 3">
    <name type="scientific">Lichenifustis flavocetrariae</name>
    <dbReference type="NCBI Taxonomy" id="2949735"/>
    <lineage>
        <taxon>Bacteria</taxon>
        <taxon>Pseudomonadati</taxon>
        <taxon>Pseudomonadota</taxon>
        <taxon>Alphaproteobacteria</taxon>
        <taxon>Hyphomicrobiales</taxon>
        <taxon>Lichenihabitantaceae</taxon>
        <taxon>Lichenifustis</taxon>
    </lineage>
</organism>
<dbReference type="Proteomes" id="UP001165667">
    <property type="component" value="Unassembled WGS sequence"/>
</dbReference>
<protein>
    <submittedName>
        <fullName evidence="2">Uncharacterized protein</fullName>
    </submittedName>
</protein>
<name>A0AA41Z144_9HYPH</name>
<proteinExistence type="predicted"/>
<evidence type="ECO:0000256" key="1">
    <source>
        <dbReference type="SAM" id="MobiDB-lite"/>
    </source>
</evidence>
<dbReference type="RefSeq" id="WP_282587293.1">
    <property type="nucleotide sequence ID" value="NZ_JAMOIM010000019.1"/>
</dbReference>
<dbReference type="AlphaFoldDB" id="A0AA41Z144"/>
<evidence type="ECO:0000313" key="2">
    <source>
        <dbReference type="EMBL" id="MCW6510920.1"/>
    </source>
</evidence>
<dbReference type="SUPFAM" id="SSF53850">
    <property type="entry name" value="Periplasmic binding protein-like II"/>
    <property type="match status" value="1"/>
</dbReference>
<feature type="region of interest" description="Disordered" evidence="1">
    <location>
        <begin position="1"/>
        <end position="21"/>
    </location>
</feature>